<sequence length="68" mass="7534">MLNRLTDARRADLRDTLGARWIPVDRQAEYQARVIRAVCAPAVRRTPGASRSGEPGWGPGPAVPMHRE</sequence>
<protein>
    <submittedName>
        <fullName evidence="2">Uncharacterized protein</fullName>
    </submittedName>
</protein>
<dbReference type="Proteomes" id="UP001501845">
    <property type="component" value="Unassembled WGS sequence"/>
</dbReference>
<gene>
    <name evidence="2" type="ORF">GCM10022285_14710</name>
</gene>
<evidence type="ECO:0000256" key="1">
    <source>
        <dbReference type="SAM" id="MobiDB-lite"/>
    </source>
</evidence>
<evidence type="ECO:0000313" key="3">
    <source>
        <dbReference type="Proteomes" id="UP001501845"/>
    </source>
</evidence>
<accession>A0ABP7XZA9</accession>
<proteinExistence type="predicted"/>
<feature type="region of interest" description="Disordered" evidence="1">
    <location>
        <begin position="45"/>
        <end position="68"/>
    </location>
</feature>
<keyword evidence="3" id="KW-1185">Reference proteome</keyword>
<comment type="caution">
    <text evidence="2">The sequence shown here is derived from an EMBL/GenBank/DDBJ whole genome shotgun (WGS) entry which is preliminary data.</text>
</comment>
<evidence type="ECO:0000313" key="2">
    <source>
        <dbReference type="EMBL" id="GAA4128319.1"/>
    </source>
</evidence>
<dbReference type="EMBL" id="BAABBU010000006">
    <property type="protein sequence ID" value="GAA4128319.1"/>
    <property type="molecule type" value="Genomic_DNA"/>
</dbReference>
<name>A0ABP7XZA9_9ACTN</name>
<organism evidence="2 3">
    <name type="scientific">Streptomyces tunisiensis</name>
    <dbReference type="NCBI Taxonomy" id="948699"/>
    <lineage>
        <taxon>Bacteria</taxon>
        <taxon>Bacillati</taxon>
        <taxon>Actinomycetota</taxon>
        <taxon>Actinomycetes</taxon>
        <taxon>Kitasatosporales</taxon>
        <taxon>Streptomycetaceae</taxon>
        <taxon>Streptomyces</taxon>
    </lineage>
</organism>
<reference evidence="3" key="1">
    <citation type="journal article" date="2019" name="Int. J. Syst. Evol. Microbiol.">
        <title>The Global Catalogue of Microorganisms (GCM) 10K type strain sequencing project: providing services to taxonomists for standard genome sequencing and annotation.</title>
        <authorList>
            <consortium name="The Broad Institute Genomics Platform"/>
            <consortium name="The Broad Institute Genome Sequencing Center for Infectious Disease"/>
            <person name="Wu L."/>
            <person name="Ma J."/>
        </authorList>
    </citation>
    <scope>NUCLEOTIDE SEQUENCE [LARGE SCALE GENOMIC DNA]</scope>
    <source>
        <strain evidence="3">JCM 17589</strain>
    </source>
</reference>